<dbReference type="PROSITE" id="PS00460">
    <property type="entry name" value="GLUTATHIONE_PEROXID_1"/>
    <property type="match status" value="1"/>
</dbReference>
<dbReference type="Proteomes" id="UP000195106">
    <property type="component" value="Unassembled WGS sequence"/>
</dbReference>
<dbReference type="InterPro" id="IPR036249">
    <property type="entry name" value="Thioredoxin-like_sf"/>
</dbReference>
<evidence type="ECO:0000256" key="2">
    <source>
        <dbReference type="ARBA" id="ARBA00022559"/>
    </source>
</evidence>
<dbReference type="EMBL" id="MDHJ01000001">
    <property type="protein sequence ID" value="OUE09330.1"/>
    <property type="molecule type" value="Genomic_DNA"/>
</dbReference>
<dbReference type="CDD" id="cd00340">
    <property type="entry name" value="GSH_Peroxidase"/>
    <property type="match status" value="1"/>
</dbReference>
<comment type="caution">
    <text evidence="6">The sequence shown here is derived from an EMBL/GenBank/DDBJ whole genome shotgun (WGS) entry which is preliminary data.</text>
</comment>
<dbReference type="InterPro" id="IPR029760">
    <property type="entry name" value="GPX_CS"/>
</dbReference>
<evidence type="ECO:0000313" key="6">
    <source>
        <dbReference type="EMBL" id="OUE09330.1"/>
    </source>
</evidence>
<dbReference type="Gene3D" id="3.40.30.10">
    <property type="entry name" value="Glutaredoxin"/>
    <property type="match status" value="1"/>
</dbReference>
<keyword evidence="3 5" id="KW-0560">Oxidoreductase</keyword>
<evidence type="ECO:0000256" key="5">
    <source>
        <dbReference type="RuleBase" id="RU000499"/>
    </source>
</evidence>
<dbReference type="PRINTS" id="PR01011">
    <property type="entry name" value="GLUTPROXDASE"/>
</dbReference>
<dbReference type="GO" id="GO:0004601">
    <property type="term" value="F:peroxidase activity"/>
    <property type="evidence" value="ECO:0007669"/>
    <property type="project" value="UniProtKB-KW"/>
</dbReference>
<proteinExistence type="inferred from homology"/>
<name>A0A251XV51_9MICO</name>
<dbReference type="GO" id="GO:0034599">
    <property type="term" value="P:cellular response to oxidative stress"/>
    <property type="evidence" value="ECO:0007669"/>
    <property type="project" value="TreeGrafter"/>
</dbReference>
<dbReference type="AlphaFoldDB" id="A0A251XV51"/>
<dbReference type="PROSITE" id="PS51355">
    <property type="entry name" value="GLUTATHIONE_PEROXID_3"/>
    <property type="match status" value="1"/>
</dbReference>
<dbReference type="InterPro" id="IPR029759">
    <property type="entry name" value="GPX_AS"/>
</dbReference>
<sequence>MTHPRLDEIPLTTLQGESTTFGAYADKVVLVVNVASRCGLAPQYEKLEQLQRKYGERGFTVIGFPSNQFLQELGSAEAIDEYCSTTWGVTFPMMEKAKVNGRSAHPVYAELTKTPDADGKAGRVKWNFEKFVVTPSGAVHRFRPTVEPDAPEIVALIEAELPA</sequence>
<organism evidence="6 7">
    <name type="scientific">Clavibacter michiganensis</name>
    <dbReference type="NCBI Taxonomy" id="28447"/>
    <lineage>
        <taxon>Bacteria</taxon>
        <taxon>Bacillati</taxon>
        <taxon>Actinomycetota</taxon>
        <taxon>Actinomycetes</taxon>
        <taxon>Micrococcales</taxon>
        <taxon>Microbacteriaceae</taxon>
        <taxon>Clavibacter</taxon>
    </lineage>
</organism>
<reference evidence="6 7" key="1">
    <citation type="submission" date="2016-08" db="EMBL/GenBank/DDBJ databases">
        <title>Genome sequence of Clavibacter michiganensis spp. strain CASJ009.</title>
        <authorList>
            <person name="Thapa S.P."/>
            <person name="Coaker G."/>
        </authorList>
    </citation>
    <scope>NUCLEOTIDE SEQUENCE [LARGE SCALE GENOMIC DNA]</scope>
    <source>
        <strain evidence="6">CASJ009</strain>
    </source>
</reference>
<dbReference type="InterPro" id="IPR000889">
    <property type="entry name" value="Glutathione_peroxidase"/>
</dbReference>
<dbReference type="SUPFAM" id="SSF52833">
    <property type="entry name" value="Thioredoxin-like"/>
    <property type="match status" value="1"/>
</dbReference>
<dbReference type="PIRSF" id="PIRSF000303">
    <property type="entry name" value="Glutathion_perox"/>
    <property type="match status" value="1"/>
</dbReference>
<evidence type="ECO:0000256" key="1">
    <source>
        <dbReference type="ARBA" id="ARBA00006926"/>
    </source>
</evidence>
<dbReference type="Pfam" id="PF00255">
    <property type="entry name" value="GSHPx"/>
    <property type="match status" value="1"/>
</dbReference>
<evidence type="ECO:0000256" key="4">
    <source>
        <dbReference type="PIRSR" id="PIRSR000303-1"/>
    </source>
</evidence>
<feature type="active site" evidence="4">
    <location>
        <position position="38"/>
    </location>
</feature>
<comment type="similarity">
    <text evidence="1 5">Belongs to the glutathione peroxidase family.</text>
</comment>
<evidence type="ECO:0000256" key="3">
    <source>
        <dbReference type="ARBA" id="ARBA00023002"/>
    </source>
</evidence>
<dbReference type="PROSITE" id="PS00763">
    <property type="entry name" value="GLUTATHIONE_PEROXID_2"/>
    <property type="match status" value="1"/>
</dbReference>
<protein>
    <recommendedName>
        <fullName evidence="5">Glutathione peroxidase</fullName>
    </recommendedName>
</protein>
<evidence type="ECO:0000313" key="7">
    <source>
        <dbReference type="Proteomes" id="UP000195106"/>
    </source>
</evidence>
<gene>
    <name evidence="6" type="primary">gpx1</name>
    <name evidence="6" type="ORF">CMsap09_10340</name>
</gene>
<accession>A0A251XV51</accession>
<dbReference type="PANTHER" id="PTHR11592:SF40">
    <property type="entry name" value="THIOREDOXIN_GLUTATHIONE PEROXIDASE BTUE"/>
    <property type="match status" value="1"/>
</dbReference>
<keyword evidence="2 5" id="KW-0575">Peroxidase</keyword>
<dbReference type="PANTHER" id="PTHR11592">
    <property type="entry name" value="GLUTATHIONE PEROXIDASE"/>
    <property type="match status" value="1"/>
</dbReference>